<proteinExistence type="predicted"/>
<sequence length="272" mass="30403">MTLDNPSIPEFASWRSYEIFAKRVRHSNRFVWSNEVQAFLDTVVATIEQRDQILHKGRVLYRAQRGVIWEDRKNSDGEWIGEDVYGYGSQRMKPLANRAKEGRANPAGIPVLYIGSNLDTAISEVRPWVGAEVSVARCKILRPLRTLDLSLGHGQSSFAGPIFSHVMGNTKPTAAEKKTAVWTDIDNAFSRPVTLSDDTADYVPTQILAELFRSQGYDAIAYKSQFGDEDGLNIAVFDPSAVEIATCAPFKVKSIKVEAEQIGNDWFRTESN</sequence>
<protein>
    <recommendedName>
        <fullName evidence="1">RES domain-containing protein</fullName>
    </recommendedName>
</protein>
<accession>A0A0S3F4W5</accession>
<dbReference type="Proteomes" id="UP000056968">
    <property type="component" value="Chromosome"/>
</dbReference>
<organism evidence="2 3">
    <name type="scientific">Sphingobium baderi</name>
    <dbReference type="NCBI Taxonomy" id="1332080"/>
    <lineage>
        <taxon>Bacteria</taxon>
        <taxon>Pseudomonadati</taxon>
        <taxon>Pseudomonadota</taxon>
        <taxon>Alphaproteobacteria</taxon>
        <taxon>Sphingomonadales</taxon>
        <taxon>Sphingomonadaceae</taxon>
        <taxon>Sphingobium</taxon>
    </lineage>
</organism>
<dbReference type="InterPro" id="IPR014914">
    <property type="entry name" value="RES_dom"/>
</dbReference>
<keyword evidence="3" id="KW-1185">Reference proteome</keyword>
<dbReference type="SMART" id="SM00953">
    <property type="entry name" value="RES"/>
    <property type="match status" value="1"/>
</dbReference>
<dbReference type="KEGG" id="sbd:ATN00_17980"/>
<evidence type="ECO:0000259" key="1">
    <source>
        <dbReference type="SMART" id="SM00953"/>
    </source>
</evidence>
<evidence type="ECO:0000313" key="2">
    <source>
        <dbReference type="EMBL" id="ALR22762.1"/>
    </source>
</evidence>
<evidence type="ECO:0000313" key="3">
    <source>
        <dbReference type="Proteomes" id="UP000056968"/>
    </source>
</evidence>
<reference evidence="2 3" key="1">
    <citation type="submission" date="2015-11" db="EMBL/GenBank/DDBJ databases">
        <title>A Two-component Flavoprotein Monooxygenase System MeaXY Responsible for para-Hydroxylation of 2-Methyl-6-ethylaniline and 2,6-Diethylaniline in Sphingobium baderi DE-13.</title>
        <authorList>
            <person name="Cheng M."/>
            <person name="Meng Q."/>
            <person name="Yang Y."/>
            <person name="Chu C."/>
            <person name="Yan X."/>
            <person name="He J."/>
            <person name="Li S."/>
        </authorList>
    </citation>
    <scope>NUCLEOTIDE SEQUENCE [LARGE SCALE GENOMIC DNA]</scope>
    <source>
        <strain evidence="2 3">DE-13</strain>
    </source>
</reference>
<name>A0A0S3F4W5_9SPHN</name>
<dbReference type="EMBL" id="CP013264">
    <property type="protein sequence ID" value="ALR22762.1"/>
    <property type="molecule type" value="Genomic_DNA"/>
</dbReference>
<gene>
    <name evidence="2" type="ORF">ATN00_17980</name>
</gene>
<dbReference type="Pfam" id="PF08808">
    <property type="entry name" value="RES"/>
    <property type="match status" value="1"/>
</dbReference>
<dbReference type="AlphaFoldDB" id="A0A0S3F4W5"/>
<feature type="domain" description="RES" evidence="1">
    <location>
        <begin position="87"/>
        <end position="248"/>
    </location>
</feature>